<dbReference type="SUPFAM" id="SSF56672">
    <property type="entry name" value="DNA/RNA polymerases"/>
    <property type="match status" value="1"/>
</dbReference>
<dbReference type="GO" id="GO:0004519">
    <property type="term" value="F:endonuclease activity"/>
    <property type="evidence" value="ECO:0007669"/>
    <property type="project" value="UniProtKB-KW"/>
</dbReference>
<dbReference type="PANTHER" id="PTHR37984">
    <property type="entry name" value="PROTEIN CBG26694"/>
    <property type="match status" value="1"/>
</dbReference>
<name>A0A0C2LZS1_THEKT</name>
<dbReference type="Proteomes" id="UP000031668">
    <property type="component" value="Unassembled WGS sequence"/>
</dbReference>
<dbReference type="InterPro" id="IPR050951">
    <property type="entry name" value="Retrovirus_Pol_polyprotein"/>
</dbReference>
<evidence type="ECO:0000256" key="6">
    <source>
        <dbReference type="ARBA" id="ARBA00022918"/>
    </source>
</evidence>
<dbReference type="GO" id="GO:0016787">
    <property type="term" value="F:hydrolase activity"/>
    <property type="evidence" value="ECO:0007669"/>
    <property type="project" value="UniProtKB-KW"/>
</dbReference>
<dbReference type="InterPro" id="IPR041373">
    <property type="entry name" value="RT_RNaseH"/>
</dbReference>
<dbReference type="GO" id="GO:0003964">
    <property type="term" value="F:RNA-directed DNA polymerase activity"/>
    <property type="evidence" value="ECO:0007669"/>
    <property type="project" value="UniProtKB-KW"/>
</dbReference>
<dbReference type="Pfam" id="PF17917">
    <property type="entry name" value="RT_RNaseH"/>
    <property type="match status" value="1"/>
</dbReference>
<organism evidence="8 9">
    <name type="scientific">Thelohanellus kitauei</name>
    <name type="common">Myxosporean</name>
    <dbReference type="NCBI Taxonomy" id="669202"/>
    <lineage>
        <taxon>Eukaryota</taxon>
        <taxon>Metazoa</taxon>
        <taxon>Cnidaria</taxon>
        <taxon>Myxozoa</taxon>
        <taxon>Myxosporea</taxon>
        <taxon>Bivalvulida</taxon>
        <taxon>Platysporina</taxon>
        <taxon>Myxobolidae</taxon>
        <taxon>Thelohanellus</taxon>
    </lineage>
</organism>
<keyword evidence="6" id="KW-0695">RNA-directed DNA polymerase</keyword>
<comment type="caution">
    <text evidence="8">The sequence shown here is derived from an EMBL/GenBank/DDBJ whole genome shotgun (WGS) entry which is preliminary data.</text>
</comment>
<evidence type="ECO:0000313" key="9">
    <source>
        <dbReference type="Proteomes" id="UP000031668"/>
    </source>
</evidence>
<accession>A0A0C2LZS1</accession>
<evidence type="ECO:0000256" key="5">
    <source>
        <dbReference type="ARBA" id="ARBA00022801"/>
    </source>
</evidence>
<dbReference type="InterPro" id="IPR043502">
    <property type="entry name" value="DNA/RNA_pol_sf"/>
</dbReference>
<keyword evidence="4" id="KW-0255">Endonuclease</keyword>
<dbReference type="PANTHER" id="PTHR37984:SF5">
    <property type="entry name" value="PROTEIN NYNRIN-LIKE"/>
    <property type="match status" value="1"/>
</dbReference>
<evidence type="ECO:0000259" key="7">
    <source>
        <dbReference type="Pfam" id="PF17917"/>
    </source>
</evidence>
<dbReference type="AlphaFoldDB" id="A0A0C2LZS1"/>
<protein>
    <recommendedName>
        <fullName evidence="7">Reverse transcriptase RNase H-like domain-containing protein</fullName>
    </recommendedName>
</protein>
<gene>
    <name evidence="8" type="ORF">RF11_05670</name>
</gene>
<keyword evidence="9" id="KW-1185">Reference proteome</keyword>
<dbReference type="EMBL" id="JWZT01005749">
    <property type="protein sequence ID" value="KII60240.1"/>
    <property type="molecule type" value="Genomic_DNA"/>
</dbReference>
<evidence type="ECO:0000256" key="1">
    <source>
        <dbReference type="ARBA" id="ARBA00022679"/>
    </source>
</evidence>
<keyword evidence="5" id="KW-0378">Hydrolase</keyword>
<keyword evidence="1" id="KW-0808">Transferase</keyword>
<feature type="domain" description="Reverse transcriptase RNase H-like" evidence="7">
    <location>
        <begin position="27"/>
        <end position="104"/>
    </location>
</feature>
<dbReference type="CDD" id="cd09274">
    <property type="entry name" value="RNase_HI_RT_Ty3"/>
    <property type="match status" value="1"/>
</dbReference>
<evidence type="ECO:0000256" key="3">
    <source>
        <dbReference type="ARBA" id="ARBA00022722"/>
    </source>
</evidence>
<evidence type="ECO:0000313" key="8">
    <source>
        <dbReference type="EMBL" id="KII60240.1"/>
    </source>
</evidence>
<sequence length="254" mass="29061">MPKTMLSYPKTDAPLSLTTDAGLTSFWQPLAFYSRQLKPHEKYYSAFDRELLPVYLSIRHFRDHLDGRTFNLFTDHKPLTFALSKTKGLWSARQQRHLSAISEFTTCIKHISGKQNDWLTKFEQSNNPVEIHKEKEIVSPPTEHKHPPNTNDNSVGRIRRTMITLALLTAARPCQMISATVKDSTSDLSAIILDAQHLMLLYGAFVSYKKTMKNDGRFLFSDTFIECRSNINGIMIIVHMDNSAQSNTGLIIKW</sequence>
<keyword evidence="3" id="KW-0540">Nuclease</keyword>
<proteinExistence type="predicted"/>
<evidence type="ECO:0000256" key="4">
    <source>
        <dbReference type="ARBA" id="ARBA00022759"/>
    </source>
</evidence>
<evidence type="ECO:0000256" key="2">
    <source>
        <dbReference type="ARBA" id="ARBA00022695"/>
    </source>
</evidence>
<keyword evidence="2" id="KW-0548">Nucleotidyltransferase</keyword>
<dbReference type="OrthoDB" id="6281315at2759"/>
<reference evidence="8 9" key="1">
    <citation type="journal article" date="2014" name="Genome Biol. Evol.">
        <title>The genome of the myxosporean Thelohanellus kitauei shows adaptations to nutrient acquisition within its fish host.</title>
        <authorList>
            <person name="Yang Y."/>
            <person name="Xiong J."/>
            <person name="Zhou Z."/>
            <person name="Huo F."/>
            <person name="Miao W."/>
            <person name="Ran C."/>
            <person name="Liu Y."/>
            <person name="Zhang J."/>
            <person name="Feng J."/>
            <person name="Wang M."/>
            <person name="Wang M."/>
            <person name="Wang L."/>
            <person name="Yao B."/>
        </authorList>
    </citation>
    <scope>NUCLEOTIDE SEQUENCE [LARGE SCALE GENOMIC DNA]</scope>
    <source>
        <strain evidence="8">Wuqing</strain>
    </source>
</reference>